<feature type="transmembrane region" description="Helical" evidence="1">
    <location>
        <begin position="12"/>
        <end position="36"/>
    </location>
</feature>
<protein>
    <submittedName>
        <fullName evidence="2">Uncharacterized protein</fullName>
    </submittedName>
</protein>
<dbReference type="RefSeq" id="WP_007416738.1">
    <property type="nucleotide sequence ID" value="NZ_ABOX02000030.1"/>
</dbReference>
<keyword evidence="1" id="KW-0472">Membrane</keyword>
<dbReference type="STRING" id="320771.Cflav_PD2148"/>
<proteinExistence type="predicted"/>
<keyword evidence="3" id="KW-1185">Reference proteome</keyword>
<keyword evidence="1" id="KW-1133">Transmembrane helix</keyword>
<comment type="caution">
    <text evidence="2">The sequence shown here is derived from an EMBL/GenBank/DDBJ whole genome shotgun (WGS) entry which is preliminary data.</text>
</comment>
<sequence>MIALVMTPMIAAAGWSMLYLLFGGGIGGAILIFIALKMMGR</sequence>
<dbReference type="Proteomes" id="UP000003688">
    <property type="component" value="Unassembled WGS sequence"/>
</dbReference>
<evidence type="ECO:0000313" key="2">
    <source>
        <dbReference type="EMBL" id="EEF59297.1"/>
    </source>
</evidence>
<gene>
    <name evidence="2" type="ORF">Cflav_PD2148</name>
</gene>
<name>B9XLP9_PEDPL</name>
<keyword evidence="1" id="KW-0812">Transmembrane</keyword>
<organism evidence="2 3">
    <name type="scientific">Pedosphaera parvula (strain Ellin514)</name>
    <dbReference type="NCBI Taxonomy" id="320771"/>
    <lineage>
        <taxon>Bacteria</taxon>
        <taxon>Pseudomonadati</taxon>
        <taxon>Verrucomicrobiota</taxon>
        <taxon>Pedosphaerae</taxon>
        <taxon>Pedosphaerales</taxon>
        <taxon>Pedosphaeraceae</taxon>
        <taxon>Pedosphaera</taxon>
    </lineage>
</organism>
<accession>B9XLP9</accession>
<evidence type="ECO:0000256" key="1">
    <source>
        <dbReference type="SAM" id="Phobius"/>
    </source>
</evidence>
<dbReference type="EMBL" id="ABOX02000030">
    <property type="protein sequence ID" value="EEF59297.1"/>
    <property type="molecule type" value="Genomic_DNA"/>
</dbReference>
<dbReference type="AlphaFoldDB" id="B9XLP9"/>
<reference evidence="2 3" key="1">
    <citation type="journal article" date="2011" name="J. Bacteriol.">
        <title>Genome sequence of 'Pedosphaera parvula' Ellin514, an aerobic Verrucomicrobial isolate from pasture soil.</title>
        <authorList>
            <person name="Kant R."/>
            <person name="van Passel M.W."/>
            <person name="Sangwan P."/>
            <person name="Palva A."/>
            <person name="Lucas S."/>
            <person name="Copeland A."/>
            <person name="Lapidus A."/>
            <person name="Glavina Del Rio T."/>
            <person name="Dalin E."/>
            <person name="Tice H."/>
            <person name="Bruce D."/>
            <person name="Goodwin L."/>
            <person name="Pitluck S."/>
            <person name="Chertkov O."/>
            <person name="Larimer F.W."/>
            <person name="Land M.L."/>
            <person name="Hauser L."/>
            <person name="Brettin T.S."/>
            <person name="Detter J.C."/>
            <person name="Han S."/>
            <person name="de Vos W.M."/>
            <person name="Janssen P.H."/>
            <person name="Smidt H."/>
        </authorList>
    </citation>
    <scope>NUCLEOTIDE SEQUENCE [LARGE SCALE GENOMIC DNA]</scope>
    <source>
        <strain evidence="2 3">Ellin514</strain>
    </source>
</reference>
<evidence type="ECO:0000313" key="3">
    <source>
        <dbReference type="Proteomes" id="UP000003688"/>
    </source>
</evidence>